<feature type="compositionally biased region" description="Basic and acidic residues" evidence="1">
    <location>
        <begin position="278"/>
        <end position="307"/>
    </location>
</feature>
<dbReference type="PANTHER" id="PTHR34826">
    <property type="entry name" value="UPF0590 PROTEIN C409.17C"/>
    <property type="match status" value="1"/>
</dbReference>
<feature type="domain" description="Domain of unknown function at the cortex 1" evidence="2">
    <location>
        <begin position="7"/>
        <end position="269"/>
    </location>
</feature>
<dbReference type="PANTHER" id="PTHR34826:SF2">
    <property type="entry name" value="UPF0590 PROTEIN C409.17C"/>
    <property type="match status" value="1"/>
</dbReference>
<comment type="caution">
    <text evidence="3">The sequence shown here is derived from an EMBL/GenBank/DDBJ whole genome shotgun (WGS) entry which is preliminary data.</text>
</comment>
<dbReference type="Proteomes" id="UP000562929">
    <property type="component" value="Unassembled WGS sequence"/>
</dbReference>
<dbReference type="InterPro" id="IPR013897">
    <property type="entry name" value="Duc1"/>
</dbReference>
<reference evidence="3 4" key="1">
    <citation type="journal article" date="2020" name="G3 (Bethesda)">
        <title>Genetic Underpinnings of Host Manipulation by Ophiocordyceps as Revealed by Comparative Transcriptomics.</title>
        <authorList>
            <person name="Will I."/>
            <person name="Das B."/>
            <person name="Trinh T."/>
            <person name="Brachmann A."/>
            <person name="Ohm R.A."/>
            <person name="de Bekker C."/>
        </authorList>
    </citation>
    <scope>NUCLEOTIDE SEQUENCE [LARGE SCALE GENOMIC DNA]</scope>
    <source>
        <strain evidence="3 4">EC05</strain>
    </source>
</reference>
<evidence type="ECO:0000313" key="3">
    <source>
        <dbReference type="EMBL" id="KAF4594444.1"/>
    </source>
</evidence>
<evidence type="ECO:0000313" key="4">
    <source>
        <dbReference type="Proteomes" id="UP000562929"/>
    </source>
</evidence>
<accession>A0A8H4QBG6</accession>
<protein>
    <submittedName>
        <fullName evidence="3">UPF0590 protein</fullName>
    </submittedName>
</protein>
<dbReference type="OrthoDB" id="2119945at2759"/>
<feature type="region of interest" description="Disordered" evidence="1">
    <location>
        <begin position="278"/>
        <end position="316"/>
    </location>
</feature>
<dbReference type="Pfam" id="PF08588">
    <property type="entry name" value="Duc1"/>
    <property type="match status" value="1"/>
</dbReference>
<evidence type="ECO:0000259" key="2">
    <source>
        <dbReference type="Pfam" id="PF08588"/>
    </source>
</evidence>
<name>A0A8H4QBG6_9HYPO</name>
<sequence length="316" mass="35317">MADQYVLRVTAGPSYDEASHIEVPVNRPGPVRIQSALADIELSVRIRNYHGLPRASPETSAYFSASPHDTNNDQYSIAFRFTPVAPQDCPDQGISGLDLQFGNDFDRPIRDRLPPGFSAALSFVKWWVDPGLDGDPYADQPYLFGPALSSFNHLHVGPGEYDEAKGGLWFDEGGDDQGRAMRAALGVPDTSKSRMKWALREEAKAGWQFRYGQTYGLDFFNPYLDFENLSLRLPGFQLPVIKYWDGQGLRYVLRNKSTGDAYLVILFTLHLKTDVNDDGTLKGRDTKDAAHGPREQVNETFPGRRPEAATQIQDVD</sequence>
<dbReference type="EMBL" id="JAACLJ010000001">
    <property type="protein sequence ID" value="KAF4594444.1"/>
    <property type="molecule type" value="Genomic_DNA"/>
</dbReference>
<evidence type="ECO:0000256" key="1">
    <source>
        <dbReference type="SAM" id="MobiDB-lite"/>
    </source>
</evidence>
<organism evidence="3 4">
    <name type="scientific">Ophiocordyceps camponoti-floridani</name>
    <dbReference type="NCBI Taxonomy" id="2030778"/>
    <lineage>
        <taxon>Eukaryota</taxon>
        <taxon>Fungi</taxon>
        <taxon>Dikarya</taxon>
        <taxon>Ascomycota</taxon>
        <taxon>Pezizomycotina</taxon>
        <taxon>Sordariomycetes</taxon>
        <taxon>Hypocreomycetidae</taxon>
        <taxon>Hypocreales</taxon>
        <taxon>Ophiocordycipitaceae</taxon>
        <taxon>Ophiocordyceps</taxon>
    </lineage>
</organism>
<gene>
    <name evidence="3" type="ORF">GQ602_000057</name>
</gene>
<proteinExistence type="predicted"/>
<dbReference type="AlphaFoldDB" id="A0A8H4QBG6"/>
<keyword evidence="4" id="KW-1185">Reference proteome</keyword>